<feature type="region of interest" description="Disordered" evidence="1">
    <location>
        <begin position="304"/>
        <end position="331"/>
    </location>
</feature>
<accession>A0A2K3QGV2</accession>
<dbReference type="STRING" id="45235.A0A2K3QGV2"/>
<proteinExistence type="predicted"/>
<dbReference type="OrthoDB" id="4922434at2759"/>
<evidence type="ECO:0000313" key="3">
    <source>
        <dbReference type="Proteomes" id="UP000236621"/>
    </source>
</evidence>
<dbReference type="EMBL" id="NRSZ01000502">
    <property type="protein sequence ID" value="PNY26776.1"/>
    <property type="molecule type" value="Genomic_DNA"/>
</dbReference>
<dbReference type="Proteomes" id="UP000236621">
    <property type="component" value="Unassembled WGS sequence"/>
</dbReference>
<evidence type="ECO:0000313" key="2">
    <source>
        <dbReference type="EMBL" id="PNY26776.1"/>
    </source>
</evidence>
<keyword evidence="3" id="KW-1185">Reference proteome</keyword>
<dbReference type="AlphaFoldDB" id="A0A2K3QGV2"/>
<sequence>MAPQDAGLSPKPLTEIFRYHRQVFKSPAFWTSRHLEMVGCRFEDFENANDETEHSGVGHISIQPSNYDGPPISEDRVIENVGRLAKCSAYLSKAFSLSNLLLVGEGHAFDKRRKGPCFFWAGRSAHRAPYSMFLRHLQPGELRGRVPQLIGYIHYGNISGFGGQRHRELQRQQYPGRPRFRERLSEITPSEWSEDPYLVCILLSIAQRQERGSRSRQPTTYSSRLLVTNESDSQFIYLFEAEISSELLRILDKPNISAKQTVWPIIKRKRIPFEPYENFQKRITAQLLAPSPLRHSEALLHKNDAGIPKQEIGERECGRDDDESGAVRQMV</sequence>
<gene>
    <name evidence="2" type="ORF">TCAP_03289</name>
</gene>
<comment type="caution">
    <text evidence="2">The sequence shown here is derived from an EMBL/GenBank/DDBJ whole genome shotgun (WGS) entry which is preliminary data.</text>
</comment>
<evidence type="ECO:0000256" key="1">
    <source>
        <dbReference type="SAM" id="MobiDB-lite"/>
    </source>
</evidence>
<reference evidence="2 3" key="1">
    <citation type="submission" date="2017-08" db="EMBL/GenBank/DDBJ databases">
        <title>Harnessing the power of phylogenomics to disentangle the directionality and signatures of interkingdom host jumping in the parasitic fungal genus Tolypocladium.</title>
        <authorList>
            <person name="Quandt C.A."/>
            <person name="Patterson W."/>
            <person name="Spatafora J.W."/>
        </authorList>
    </citation>
    <scope>NUCLEOTIDE SEQUENCE [LARGE SCALE GENOMIC DNA]</scope>
    <source>
        <strain evidence="2 3">CBS 113982</strain>
    </source>
</reference>
<organism evidence="2 3">
    <name type="scientific">Tolypocladium capitatum</name>
    <dbReference type="NCBI Taxonomy" id="45235"/>
    <lineage>
        <taxon>Eukaryota</taxon>
        <taxon>Fungi</taxon>
        <taxon>Dikarya</taxon>
        <taxon>Ascomycota</taxon>
        <taxon>Pezizomycotina</taxon>
        <taxon>Sordariomycetes</taxon>
        <taxon>Hypocreomycetidae</taxon>
        <taxon>Hypocreales</taxon>
        <taxon>Ophiocordycipitaceae</taxon>
        <taxon>Tolypocladium</taxon>
    </lineage>
</organism>
<protein>
    <submittedName>
        <fullName evidence="2">Uncharacterized protein</fullName>
    </submittedName>
</protein>
<name>A0A2K3QGV2_9HYPO</name>